<keyword evidence="2" id="KW-1003">Cell membrane</keyword>
<evidence type="ECO:0000313" key="9">
    <source>
        <dbReference type="EMBL" id="CAB5042168.1"/>
    </source>
</evidence>
<gene>
    <name evidence="8" type="ORF">UFOPK3495_01670</name>
    <name evidence="9" type="ORF">UFOPK4237_01472</name>
</gene>
<dbReference type="PANTHER" id="PTHR35007">
    <property type="entry name" value="INTEGRAL MEMBRANE PROTEIN-RELATED"/>
    <property type="match status" value="1"/>
</dbReference>
<keyword evidence="4 6" id="KW-1133">Transmembrane helix</keyword>
<dbReference type="InterPro" id="IPR018076">
    <property type="entry name" value="T2SS_GspF_dom"/>
</dbReference>
<dbReference type="GO" id="GO:0005886">
    <property type="term" value="C:plasma membrane"/>
    <property type="evidence" value="ECO:0007669"/>
    <property type="project" value="UniProtKB-SubCell"/>
</dbReference>
<dbReference type="AlphaFoldDB" id="A0A6J7SPL4"/>
<evidence type="ECO:0000313" key="8">
    <source>
        <dbReference type="EMBL" id="CAB4912402.1"/>
    </source>
</evidence>
<evidence type="ECO:0000256" key="4">
    <source>
        <dbReference type="ARBA" id="ARBA00022989"/>
    </source>
</evidence>
<evidence type="ECO:0000256" key="3">
    <source>
        <dbReference type="ARBA" id="ARBA00022692"/>
    </source>
</evidence>
<name>A0A6J7SPL4_9ZZZZ</name>
<evidence type="ECO:0000259" key="7">
    <source>
        <dbReference type="Pfam" id="PF00482"/>
    </source>
</evidence>
<reference evidence="9" key="1">
    <citation type="submission" date="2020-05" db="EMBL/GenBank/DDBJ databases">
        <authorList>
            <person name="Chiriac C."/>
            <person name="Salcher M."/>
            <person name="Ghai R."/>
            <person name="Kavagutti S V."/>
        </authorList>
    </citation>
    <scope>NUCLEOTIDE SEQUENCE</scope>
</reference>
<organism evidence="9">
    <name type="scientific">freshwater metagenome</name>
    <dbReference type="NCBI Taxonomy" id="449393"/>
    <lineage>
        <taxon>unclassified sequences</taxon>
        <taxon>metagenomes</taxon>
        <taxon>ecological metagenomes</taxon>
    </lineage>
</organism>
<feature type="domain" description="Type II secretion system protein GspF" evidence="7">
    <location>
        <begin position="164"/>
        <end position="287"/>
    </location>
</feature>
<dbReference type="EMBL" id="CAFBPZ010000128">
    <property type="protein sequence ID" value="CAB5042168.1"/>
    <property type="molecule type" value="Genomic_DNA"/>
</dbReference>
<evidence type="ECO:0000256" key="1">
    <source>
        <dbReference type="ARBA" id="ARBA00004651"/>
    </source>
</evidence>
<sequence length="300" mass="31911">MTATGIGALLGLSFALGLVLIVTRLGALRRPSLFERIVPFVPVTRESLARTSVDPGPVQVLIAVLQPLIRDRKLTNPIEDRLANAGRNGVDQFRLEQAISTGIGASFGLVAGLWAAASGTTPISILIFLMLGAGFGAVFWNRHLTHLGNLRKKRIAQQLPAVAELLAFAVAAGESPVAAIERVSVSMAGELADEFHRALSEIRAGTSVEQALREVAQRTASADIERFIDGILLAIERGSPLAEVLRAQAADARAADRRLLLESAGRKDVAMLIPVVFFILPTVVLIAIFPGIQGLKLIVS</sequence>
<evidence type="ECO:0000256" key="6">
    <source>
        <dbReference type="SAM" id="Phobius"/>
    </source>
</evidence>
<feature type="transmembrane region" description="Helical" evidence="6">
    <location>
        <begin position="98"/>
        <end position="117"/>
    </location>
</feature>
<comment type="subcellular location">
    <subcellularLocation>
        <location evidence="1">Cell membrane</location>
        <topology evidence="1">Multi-pass membrane protein</topology>
    </subcellularLocation>
</comment>
<dbReference type="PANTHER" id="PTHR35007:SF2">
    <property type="entry name" value="PILUS ASSEMBLE PROTEIN"/>
    <property type="match status" value="1"/>
</dbReference>
<dbReference type="Pfam" id="PF00482">
    <property type="entry name" value="T2SSF"/>
    <property type="match status" value="1"/>
</dbReference>
<feature type="transmembrane region" description="Helical" evidence="6">
    <location>
        <begin position="269"/>
        <end position="292"/>
    </location>
</feature>
<keyword evidence="3 6" id="KW-0812">Transmembrane</keyword>
<protein>
    <submittedName>
        <fullName evidence="9">Unannotated protein</fullName>
    </submittedName>
</protein>
<evidence type="ECO:0000256" key="2">
    <source>
        <dbReference type="ARBA" id="ARBA00022475"/>
    </source>
</evidence>
<feature type="transmembrane region" description="Helical" evidence="6">
    <location>
        <begin position="6"/>
        <end position="27"/>
    </location>
</feature>
<feature type="transmembrane region" description="Helical" evidence="6">
    <location>
        <begin position="123"/>
        <end position="144"/>
    </location>
</feature>
<proteinExistence type="predicted"/>
<evidence type="ECO:0000256" key="5">
    <source>
        <dbReference type="ARBA" id="ARBA00023136"/>
    </source>
</evidence>
<keyword evidence="5 6" id="KW-0472">Membrane</keyword>
<dbReference type="EMBL" id="CAFBMC010000141">
    <property type="protein sequence ID" value="CAB4912402.1"/>
    <property type="molecule type" value="Genomic_DNA"/>
</dbReference>
<accession>A0A6J7SPL4</accession>